<sequence>MYRAEPAQSADNRSEGNNKTPEQEAASRLLLRRSFLNFPADAEFRRDPSISCFRHCLFESADTPDQDIFPPDTVLVIENGGGVLTTTRPGTRIIRRKPAGYGIMTKLTRPSFSGQYAECSLPAGGLADITGFGDHLNAPSTSLCPCSTISLPDLRVCGQLGFGLGACRISVFEQKESSLWCCPPQEFSDARETEIRCVPPDIGNGGFECKWLISASQRLERADPSCAFAS</sequence>
<evidence type="ECO:0000313" key="3">
    <source>
        <dbReference type="Proteomes" id="UP001431221"/>
    </source>
</evidence>
<dbReference type="RefSeq" id="WP_248155751.1">
    <property type="nucleotide sequence ID" value="NZ_JALNMJ010000010.1"/>
</dbReference>
<dbReference type="EMBL" id="JALNMJ010000010">
    <property type="protein sequence ID" value="MCK7613663.1"/>
    <property type="molecule type" value="Genomic_DNA"/>
</dbReference>
<organism evidence="2 3">
    <name type="scientific">Roseibium sediminicola</name>
    <dbReference type="NCBI Taxonomy" id="2933272"/>
    <lineage>
        <taxon>Bacteria</taxon>
        <taxon>Pseudomonadati</taxon>
        <taxon>Pseudomonadota</taxon>
        <taxon>Alphaproteobacteria</taxon>
        <taxon>Hyphomicrobiales</taxon>
        <taxon>Stappiaceae</taxon>
        <taxon>Roseibium</taxon>
    </lineage>
</organism>
<gene>
    <name evidence="2" type="ORF">M0H32_15940</name>
</gene>
<accession>A0ABT0GXX6</accession>
<name>A0ABT0GXX6_9HYPH</name>
<evidence type="ECO:0000313" key="2">
    <source>
        <dbReference type="EMBL" id="MCK7613663.1"/>
    </source>
</evidence>
<feature type="region of interest" description="Disordered" evidence="1">
    <location>
        <begin position="1"/>
        <end position="24"/>
    </location>
</feature>
<dbReference type="Proteomes" id="UP001431221">
    <property type="component" value="Unassembled WGS sequence"/>
</dbReference>
<comment type="caution">
    <text evidence="2">The sequence shown here is derived from an EMBL/GenBank/DDBJ whole genome shotgun (WGS) entry which is preliminary data.</text>
</comment>
<proteinExistence type="predicted"/>
<protein>
    <submittedName>
        <fullName evidence="2">Uncharacterized protein</fullName>
    </submittedName>
</protein>
<feature type="compositionally biased region" description="Polar residues" evidence="1">
    <location>
        <begin position="9"/>
        <end position="20"/>
    </location>
</feature>
<keyword evidence="3" id="KW-1185">Reference proteome</keyword>
<evidence type="ECO:0000256" key="1">
    <source>
        <dbReference type="SAM" id="MobiDB-lite"/>
    </source>
</evidence>
<reference evidence="2" key="1">
    <citation type="submission" date="2022-04" db="EMBL/GenBank/DDBJ databases">
        <title>Roseibium sp. CAU 1639 isolated from mud.</title>
        <authorList>
            <person name="Kim W."/>
        </authorList>
    </citation>
    <scope>NUCLEOTIDE SEQUENCE</scope>
    <source>
        <strain evidence="2">CAU 1639</strain>
    </source>
</reference>